<dbReference type="Proteomes" id="UP001141806">
    <property type="component" value="Unassembled WGS sequence"/>
</dbReference>
<dbReference type="EMBL" id="JAMYWD010000002">
    <property type="protein sequence ID" value="KAJ4979658.1"/>
    <property type="molecule type" value="Genomic_DNA"/>
</dbReference>
<comment type="caution">
    <text evidence="1">The sequence shown here is derived from an EMBL/GenBank/DDBJ whole genome shotgun (WGS) entry which is preliminary data.</text>
</comment>
<evidence type="ECO:0000313" key="1">
    <source>
        <dbReference type="EMBL" id="KAJ4979658.1"/>
    </source>
</evidence>
<dbReference type="AlphaFoldDB" id="A0A9Q0KZB8"/>
<evidence type="ECO:0000313" key="2">
    <source>
        <dbReference type="Proteomes" id="UP001141806"/>
    </source>
</evidence>
<organism evidence="1 2">
    <name type="scientific">Protea cynaroides</name>
    <dbReference type="NCBI Taxonomy" id="273540"/>
    <lineage>
        <taxon>Eukaryota</taxon>
        <taxon>Viridiplantae</taxon>
        <taxon>Streptophyta</taxon>
        <taxon>Embryophyta</taxon>
        <taxon>Tracheophyta</taxon>
        <taxon>Spermatophyta</taxon>
        <taxon>Magnoliopsida</taxon>
        <taxon>Proteales</taxon>
        <taxon>Proteaceae</taxon>
        <taxon>Protea</taxon>
    </lineage>
</organism>
<name>A0A9Q0KZB8_9MAGN</name>
<dbReference type="OrthoDB" id="1936745at2759"/>
<proteinExistence type="predicted"/>
<accession>A0A9Q0KZB8</accession>
<gene>
    <name evidence="1" type="ORF">NE237_010438</name>
</gene>
<protein>
    <submittedName>
        <fullName evidence="1">Uncharacterized protein</fullName>
    </submittedName>
</protein>
<reference evidence="1" key="1">
    <citation type="journal article" date="2023" name="Plant J.">
        <title>The genome of the king protea, Protea cynaroides.</title>
        <authorList>
            <person name="Chang J."/>
            <person name="Duong T.A."/>
            <person name="Schoeman C."/>
            <person name="Ma X."/>
            <person name="Roodt D."/>
            <person name="Barker N."/>
            <person name="Li Z."/>
            <person name="Van de Peer Y."/>
            <person name="Mizrachi E."/>
        </authorList>
    </citation>
    <scope>NUCLEOTIDE SEQUENCE</scope>
    <source>
        <tissue evidence="1">Young leaves</tissue>
    </source>
</reference>
<sequence>MIPKEDYELASGHIQIFKCVCAATALVMLFLSPIKGNKQCAEEAIGLSHFTHRVTSKIRSYSVYFQPSIVLEFGKLLTRTSREDPLYISCRNTLAGESEGSRPVWSQYLAILKELNSISKLYHGSEDKHRSVMMSRRSSLYTLIRYTKRSDEHRWSLEHKNVTDFESRRHLAMMMFLEVKDECKELHEMLIDLCAISDGWGFRDFPIRVEQGSEGLE</sequence>
<keyword evidence="2" id="KW-1185">Reference proteome</keyword>